<dbReference type="PROSITE" id="PS50110">
    <property type="entry name" value="RESPONSE_REGULATORY"/>
    <property type="match status" value="1"/>
</dbReference>
<dbReference type="Pfam" id="PF00072">
    <property type="entry name" value="Response_reg"/>
    <property type="match status" value="1"/>
</dbReference>
<keyword evidence="5" id="KW-0418">Kinase</keyword>
<dbReference type="InterPro" id="IPR003594">
    <property type="entry name" value="HATPase_dom"/>
</dbReference>
<feature type="domain" description="Histidine kinase" evidence="3">
    <location>
        <begin position="143"/>
        <end position="368"/>
    </location>
</feature>
<evidence type="ECO:0000313" key="6">
    <source>
        <dbReference type="Proteomes" id="UP000031327"/>
    </source>
</evidence>
<keyword evidence="5" id="KW-0808">Transferase</keyword>
<evidence type="ECO:0000259" key="3">
    <source>
        <dbReference type="PROSITE" id="PS50109"/>
    </source>
</evidence>
<dbReference type="PANTHER" id="PTHR43547:SF2">
    <property type="entry name" value="HYBRID SIGNAL TRANSDUCTION HISTIDINE KINASE C"/>
    <property type="match status" value="1"/>
</dbReference>
<comment type="caution">
    <text evidence="5">The sequence shown here is derived from an EMBL/GenBank/DDBJ whole genome shotgun (WGS) entry which is preliminary data.</text>
</comment>
<dbReference type="EMBL" id="JWIC01000005">
    <property type="protein sequence ID" value="KID57283.1"/>
    <property type="molecule type" value="Genomic_DNA"/>
</dbReference>
<dbReference type="InterPro" id="IPR011006">
    <property type="entry name" value="CheY-like_superfamily"/>
</dbReference>
<name>A0A0C1MRJ3_9GAMM</name>
<dbReference type="Gene3D" id="6.10.250.690">
    <property type="match status" value="1"/>
</dbReference>
<dbReference type="PROSITE" id="PS50109">
    <property type="entry name" value="HIS_KIN"/>
    <property type="match status" value="1"/>
</dbReference>
<dbReference type="RefSeq" id="WP_039609056.1">
    <property type="nucleotide sequence ID" value="NZ_JWIC01000005.1"/>
</dbReference>
<dbReference type="InterPro" id="IPR036890">
    <property type="entry name" value="HATPase_C_sf"/>
</dbReference>
<dbReference type="SUPFAM" id="SSF47384">
    <property type="entry name" value="Homodimeric domain of signal transducing histidine kinase"/>
    <property type="match status" value="1"/>
</dbReference>
<evidence type="ECO:0000313" key="5">
    <source>
        <dbReference type="EMBL" id="KID57283.1"/>
    </source>
</evidence>
<dbReference type="Proteomes" id="UP000031327">
    <property type="component" value="Unassembled WGS sequence"/>
</dbReference>
<keyword evidence="1 2" id="KW-0597">Phosphoprotein</keyword>
<dbReference type="AlphaFoldDB" id="A0A0C1MRJ3"/>
<proteinExistence type="predicted"/>
<evidence type="ECO:0000256" key="2">
    <source>
        <dbReference type="PROSITE-ProRule" id="PRU00169"/>
    </source>
</evidence>
<reference evidence="5 6" key="1">
    <citation type="submission" date="2014-12" db="EMBL/GenBank/DDBJ databases">
        <title>Draft Genome Sequence of Pseudoalteromonas luteoviolacea HI1.</title>
        <authorList>
            <person name="Asahina A.Y."/>
            <person name="Hadfield M.G."/>
        </authorList>
    </citation>
    <scope>NUCLEOTIDE SEQUENCE [LARGE SCALE GENOMIC DNA]</scope>
    <source>
        <strain evidence="5 6">HI1</strain>
    </source>
</reference>
<dbReference type="Gene3D" id="3.30.565.10">
    <property type="entry name" value="Histidine kinase-like ATPase, C-terminal domain"/>
    <property type="match status" value="1"/>
</dbReference>
<evidence type="ECO:0000259" key="4">
    <source>
        <dbReference type="PROSITE" id="PS50110"/>
    </source>
</evidence>
<dbReference type="GO" id="GO:0000155">
    <property type="term" value="F:phosphorelay sensor kinase activity"/>
    <property type="evidence" value="ECO:0007669"/>
    <property type="project" value="InterPro"/>
</dbReference>
<dbReference type="Pfam" id="PF02518">
    <property type="entry name" value="HATPase_c"/>
    <property type="match status" value="1"/>
</dbReference>
<dbReference type="InterPro" id="IPR001789">
    <property type="entry name" value="Sig_transdc_resp-reg_receiver"/>
</dbReference>
<dbReference type="Gene3D" id="1.10.287.130">
    <property type="match status" value="1"/>
</dbReference>
<dbReference type="SMART" id="SM00448">
    <property type="entry name" value="REC"/>
    <property type="match status" value="1"/>
</dbReference>
<feature type="modified residue" description="4-aspartylphosphate" evidence="2">
    <location>
        <position position="52"/>
    </location>
</feature>
<dbReference type="InterPro" id="IPR005467">
    <property type="entry name" value="His_kinase_dom"/>
</dbReference>
<protein>
    <submittedName>
        <fullName evidence="5">Histidine kinase</fullName>
    </submittedName>
</protein>
<dbReference type="InterPro" id="IPR036097">
    <property type="entry name" value="HisK_dim/P_sf"/>
</dbReference>
<dbReference type="SUPFAM" id="SSF52172">
    <property type="entry name" value="CheY-like"/>
    <property type="match status" value="1"/>
</dbReference>
<organism evidence="5 6">
    <name type="scientific">Pseudoalteromonas luteoviolacea</name>
    <dbReference type="NCBI Taxonomy" id="43657"/>
    <lineage>
        <taxon>Bacteria</taxon>
        <taxon>Pseudomonadati</taxon>
        <taxon>Pseudomonadota</taxon>
        <taxon>Gammaproteobacteria</taxon>
        <taxon>Alteromonadales</taxon>
        <taxon>Pseudoalteromonadaceae</taxon>
        <taxon>Pseudoalteromonas</taxon>
    </lineage>
</organism>
<dbReference type="PANTHER" id="PTHR43547">
    <property type="entry name" value="TWO-COMPONENT HISTIDINE KINASE"/>
    <property type="match status" value="1"/>
</dbReference>
<feature type="domain" description="Response regulatory" evidence="4">
    <location>
        <begin position="3"/>
        <end position="119"/>
    </location>
</feature>
<evidence type="ECO:0000256" key="1">
    <source>
        <dbReference type="ARBA" id="ARBA00022553"/>
    </source>
</evidence>
<dbReference type="OrthoDB" id="8874570at2"/>
<gene>
    <name evidence="5" type="ORF">JF50_08635</name>
</gene>
<dbReference type="Gene3D" id="3.40.50.2300">
    <property type="match status" value="1"/>
</dbReference>
<accession>A0A0C1MRJ3</accession>
<dbReference type="SUPFAM" id="SSF55874">
    <property type="entry name" value="ATPase domain of HSP90 chaperone/DNA topoisomerase II/histidine kinase"/>
    <property type="match status" value="1"/>
</dbReference>
<sequence>MAEILIVDDVAENLQILQLILRNEGHKVFAAISGELALNIAHKHSPELIISDINMPVMDGLVLCKTLKSSTKTQDIPVIFVSAERETDNIVAALEVGGVDYITKPFKPAEVLARVNTQLKLLDAHRLAVKQQLSQVMNQMVVGIAHEINTPLGAAITAVTHFEGIVMQLLNAFEQETLSAQQLKDGLDESKQGVALCERNLSRVAQFVKVLKEIARVERPTTPTKLSVVAFLNDLKSAWEKKDVQIQISAVEAGFVSDRDILMSVFNNLIENSVAHGKLKSGQAISIEATSKAQHIEFMYYDHGEGLQGISIDELLKPFNTTKRGNSGHVGLSAPVTANLINSALKGAYQLLDRGRGLEWVIEIPVNSD</sequence>